<protein>
    <recommendedName>
        <fullName evidence="2">Transmembrane protein 107</fullName>
    </recommendedName>
</protein>
<evidence type="ECO:0000256" key="4">
    <source>
        <dbReference type="ARBA" id="ARBA00022794"/>
    </source>
</evidence>
<dbReference type="OrthoDB" id="2114471at2759"/>
<evidence type="ECO:0000256" key="1">
    <source>
        <dbReference type="ARBA" id="ARBA00004141"/>
    </source>
</evidence>
<dbReference type="Pfam" id="PF14995">
    <property type="entry name" value="TMEM107"/>
    <property type="match status" value="1"/>
</dbReference>
<sequence>MGVMTVLVPVRFIAMMGHFIACTLVFWSRGDNVRAGLPLKFTQEQFDRADASLTTALVLCMVFFVVELVGFWSGLTMFVHTHSFMHIVFHVAGCIATCVFIVDGSHFVLFWIYFAFFNALPGVLEVARIVSVALVRKQW</sequence>
<comment type="caution">
    <text evidence="8">The sequence shown here is derived from an EMBL/GenBank/DDBJ whole genome shotgun (WGS) entry which is preliminary data.</text>
</comment>
<evidence type="ECO:0000256" key="6">
    <source>
        <dbReference type="ARBA" id="ARBA00023136"/>
    </source>
</evidence>
<dbReference type="AlphaFoldDB" id="A0A8J5XAT6"/>
<evidence type="ECO:0000256" key="3">
    <source>
        <dbReference type="ARBA" id="ARBA00022692"/>
    </source>
</evidence>
<feature type="transmembrane region" description="Helical" evidence="7">
    <location>
        <begin position="84"/>
        <end position="102"/>
    </location>
</feature>
<dbReference type="InterPro" id="IPR029248">
    <property type="entry name" value="TMEM107"/>
</dbReference>
<accession>A0A8J5XAT6</accession>
<organism evidence="8 9">
    <name type="scientific">Diacronema lutheri</name>
    <name type="common">Unicellular marine alga</name>
    <name type="synonym">Monochrysis lutheri</name>
    <dbReference type="NCBI Taxonomy" id="2081491"/>
    <lineage>
        <taxon>Eukaryota</taxon>
        <taxon>Haptista</taxon>
        <taxon>Haptophyta</taxon>
        <taxon>Pavlovophyceae</taxon>
        <taxon>Pavlovales</taxon>
        <taxon>Pavlovaceae</taxon>
        <taxon>Diacronema</taxon>
    </lineage>
</organism>
<dbReference type="PANTHER" id="PTHR34341">
    <property type="entry name" value="TRANSMEMBRANE PROTEIN 107"/>
    <property type="match status" value="1"/>
</dbReference>
<dbReference type="Proteomes" id="UP000751190">
    <property type="component" value="Unassembled WGS sequence"/>
</dbReference>
<keyword evidence="4" id="KW-0970">Cilium biogenesis/degradation</keyword>
<feature type="transmembrane region" description="Helical" evidence="7">
    <location>
        <begin position="12"/>
        <end position="29"/>
    </location>
</feature>
<dbReference type="GO" id="GO:1904491">
    <property type="term" value="P:protein localization to ciliary transition zone"/>
    <property type="evidence" value="ECO:0007669"/>
    <property type="project" value="TreeGrafter"/>
</dbReference>
<name>A0A8J5XAT6_DIALT</name>
<keyword evidence="3 7" id="KW-0812">Transmembrane</keyword>
<dbReference type="PANTHER" id="PTHR34341:SF1">
    <property type="entry name" value="TRANSMEMBRANE PROTEIN 107"/>
    <property type="match status" value="1"/>
</dbReference>
<evidence type="ECO:0000313" key="9">
    <source>
        <dbReference type="Proteomes" id="UP000751190"/>
    </source>
</evidence>
<keyword evidence="9" id="KW-1185">Reference proteome</keyword>
<keyword evidence="5 7" id="KW-1133">Transmembrane helix</keyword>
<evidence type="ECO:0000256" key="7">
    <source>
        <dbReference type="SAM" id="Phobius"/>
    </source>
</evidence>
<evidence type="ECO:0000256" key="2">
    <source>
        <dbReference type="ARBA" id="ARBA00015652"/>
    </source>
</evidence>
<evidence type="ECO:0000313" key="8">
    <source>
        <dbReference type="EMBL" id="KAG8460048.1"/>
    </source>
</evidence>
<evidence type="ECO:0000256" key="5">
    <source>
        <dbReference type="ARBA" id="ARBA00022989"/>
    </source>
</evidence>
<comment type="subcellular location">
    <subcellularLocation>
        <location evidence="1">Membrane</location>
        <topology evidence="1">Multi-pass membrane protein</topology>
    </subcellularLocation>
</comment>
<dbReference type="GO" id="GO:0036038">
    <property type="term" value="C:MKS complex"/>
    <property type="evidence" value="ECO:0007669"/>
    <property type="project" value="TreeGrafter"/>
</dbReference>
<dbReference type="GO" id="GO:1905515">
    <property type="term" value="P:non-motile cilium assembly"/>
    <property type="evidence" value="ECO:0007669"/>
    <property type="project" value="TreeGrafter"/>
</dbReference>
<dbReference type="GO" id="GO:0016020">
    <property type="term" value="C:membrane"/>
    <property type="evidence" value="ECO:0007669"/>
    <property type="project" value="UniProtKB-SubCell"/>
</dbReference>
<reference evidence="8" key="1">
    <citation type="submission" date="2021-05" db="EMBL/GenBank/DDBJ databases">
        <title>The genome of the haptophyte Pavlova lutheri (Diacronema luteri, Pavlovales) - a model for lipid biosynthesis in eukaryotic algae.</title>
        <authorList>
            <person name="Hulatt C.J."/>
            <person name="Posewitz M.C."/>
        </authorList>
    </citation>
    <scope>NUCLEOTIDE SEQUENCE</scope>
    <source>
        <strain evidence="8">NIVA-4/92</strain>
    </source>
</reference>
<dbReference type="OMA" id="VCLKKVP"/>
<feature type="transmembrane region" description="Helical" evidence="7">
    <location>
        <begin position="108"/>
        <end position="135"/>
    </location>
</feature>
<gene>
    <name evidence="8" type="ORF">KFE25_014193</name>
</gene>
<feature type="transmembrane region" description="Helical" evidence="7">
    <location>
        <begin position="49"/>
        <end position="72"/>
    </location>
</feature>
<proteinExistence type="predicted"/>
<keyword evidence="6 7" id="KW-0472">Membrane</keyword>
<dbReference type="EMBL" id="JAGTXO010000035">
    <property type="protein sequence ID" value="KAG8460048.1"/>
    <property type="molecule type" value="Genomic_DNA"/>
</dbReference>